<dbReference type="EMBL" id="AOMA01000085">
    <property type="protein sequence ID" value="EMA39166.1"/>
    <property type="molecule type" value="Genomic_DNA"/>
</dbReference>
<protein>
    <submittedName>
        <fullName evidence="1">Uncharacterized protein</fullName>
    </submittedName>
</protein>
<sequence>MHPAEHQLRDCGHVGQLAGICQYLGCANEVCPHCLRFCETCGATLCPAHQAWLDGHTRVFCKDHARKYLIAKIIRRIIPGLGTASADTDRTTPSDVIANDIEALFNALRGRRNQ</sequence>
<evidence type="ECO:0000313" key="1">
    <source>
        <dbReference type="EMBL" id="EMA39166.1"/>
    </source>
</evidence>
<dbReference type="RefSeq" id="WP_006672693.1">
    <property type="nucleotide sequence ID" value="NZ_AOMA01000085.1"/>
</dbReference>
<dbReference type="eggNOG" id="ENOG502N5YS">
    <property type="taxonomic scope" value="Archaea"/>
</dbReference>
<evidence type="ECO:0000313" key="2">
    <source>
        <dbReference type="Proteomes" id="UP000011607"/>
    </source>
</evidence>
<dbReference type="Proteomes" id="UP000011607">
    <property type="component" value="Unassembled WGS sequence"/>
</dbReference>
<proteinExistence type="predicted"/>
<dbReference type="STRING" id="1227454.C446_08856"/>
<organism evidence="1 2">
    <name type="scientific">Halobiforma nitratireducens JCM 10879</name>
    <dbReference type="NCBI Taxonomy" id="1227454"/>
    <lineage>
        <taxon>Archaea</taxon>
        <taxon>Methanobacteriati</taxon>
        <taxon>Methanobacteriota</taxon>
        <taxon>Stenosarchaea group</taxon>
        <taxon>Halobacteria</taxon>
        <taxon>Halobacteriales</taxon>
        <taxon>Natrialbaceae</taxon>
        <taxon>Halobiforma</taxon>
    </lineage>
</organism>
<name>M0M0G5_9EURY</name>
<dbReference type="OrthoDB" id="350767at2157"/>
<dbReference type="AlphaFoldDB" id="M0M0G5"/>
<reference evidence="1 2" key="1">
    <citation type="journal article" date="2014" name="PLoS Genet.">
        <title>Phylogenetically driven sequencing of extremely halophilic archaea reveals strategies for static and dynamic osmo-response.</title>
        <authorList>
            <person name="Becker E.A."/>
            <person name="Seitzer P.M."/>
            <person name="Tritt A."/>
            <person name="Larsen D."/>
            <person name="Krusor M."/>
            <person name="Yao A.I."/>
            <person name="Wu D."/>
            <person name="Madern D."/>
            <person name="Eisen J.A."/>
            <person name="Darling A.E."/>
            <person name="Facciotti M.T."/>
        </authorList>
    </citation>
    <scope>NUCLEOTIDE SEQUENCE [LARGE SCALE GENOMIC DNA]</scope>
    <source>
        <strain evidence="1 2">JCM 10879</strain>
    </source>
</reference>
<keyword evidence="2" id="KW-1185">Reference proteome</keyword>
<gene>
    <name evidence="1" type="ORF">C446_08856</name>
</gene>
<accession>M0M0G5</accession>
<comment type="caution">
    <text evidence="1">The sequence shown here is derived from an EMBL/GenBank/DDBJ whole genome shotgun (WGS) entry which is preliminary data.</text>
</comment>